<evidence type="ECO:0000313" key="3">
    <source>
        <dbReference type="Proteomes" id="UP000030746"/>
    </source>
</evidence>
<dbReference type="InterPro" id="IPR035914">
    <property type="entry name" value="Sperma_CUB_dom_sf"/>
</dbReference>
<dbReference type="EMBL" id="KB199651">
    <property type="protein sequence ID" value="ESP04983.1"/>
    <property type="molecule type" value="Genomic_DNA"/>
</dbReference>
<dbReference type="HOGENOM" id="CLU_714309_0_0_1"/>
<organism evidence="2 3">
    <name type="scientific">Lottia gigantea</name>
    <name type="common">Giant owl limpet</name>
    <dbReference type="NCBI Taxonomy" id="225164"/>
    <lineage>
        <taxon>Eukaryota</taxon>
        <taxon>Metazoa</taxon>
        <taxon>Spiralia</taxon>
        <taxon>Lophotrochozoa</taxon>
        <taxon>Mollusca</taxon>
        <taxon>Gastropoda</taxon>
        <taxon>Patellogastropoda</taxon>
        <taxon>Lottioidea</taxon>
        <taxon>Lottiidae</taxon>
        <taxon>Lottia</taxon>
    </lineage>
</organism>
<sequence>MDCGLLGQWNSSVIAAGTCGGTLSGNGSILINDTFGDLNETCTWTITAEKPYQTTIVLNTKSENGNLLEIYDGDLEEAKNDTELLYNYTNTMGEKWMVSLSNVTTIVFRRTIAKSGDIQIDYAANECNKTVDSGEISPPLYLPGRGGFNCNYTIGQTVVKPYTGILAFLTFNLPDGELMIGGDNFTGTTLPGDRNLGANPHVTATLTINNSSAIQTFSGVVTQAAEQCTKSITVNTTSLTYTLDIPSVHPQVTECRVIFTSQDKKPLMASLLSVKLMGADRLVLNDGSSQGDKDLLGGSDTLSGRRVLSKGSNLWMRVVIDTVPGDREVKLDVAEIESGGRFYNEGKVTLGVSKGDKEVSAATPTDYYYQLVGSSQLVSQTLECVDQ</sequence>
<proteinExistence type="predicted"/>
<dbReference type="OMA" id="VMNANDY"/>
<dbReference type="SUPFAM" id="SSF49854">
    <property type="entry name" value="Spermadhesin, CUB domain"/>
    <property type="match status" value="1"/>
</dbReference>
<name>V4B3N2_LOTGI</name>
<protein>
    <recommendedName>
        <fullName evidence="1">M02D8-5-like fifth CUB domain-containing protein</fullName>
    </recommendedName>
</protein>
<dbReference type="AlphaFoldDB" id="V4B3N2"/>
<dbReference type="Proteomes" id="UP000030746">
    <property type="component" value="Unassembled WGS sequence"/>
</dbReference>
<feature type="domain" description="M02D8-5-like fifth CUB" evidence="1">
    <location>
        <begin position="36"/>
        <end position="121"/>
    </location>
</feature>
<evidence type="ECO:0000259" key="1">
    <source>
        <dbReference type="Pfam" id="PF23064"/>
    </source>
</evidence>
<dbReference type="CTD" id="20236964"/>
<gene>
    <name evidence="2" type="ORF">LOTGIDRAFT_156230</name>
</gene>
<accession>V4B3N2</accession>
<dbReference type="Pfam" id="PF23064">
    <property type="entry name" value="CUB_M02D8_5_5th"/>
    <property type="match status" value="1"/>
</dbReference>
<keyword evidence="3" id="KW-1185">Reference proteome</keyword>
<dbReference type="RefSeq" id="XP_009044492.1">
    <property type="nucleotide sequence ID" value="XM_009046244.1"/>
</dbReference>
<evidence type="ECO:0000313" key="2">
    <source>
        <dbReference type="EMBL" id="ESP04983.1"/>
    </source>
</evidence>
<reference evidence="2 3" key="1">
    <citation type="journal article" date="2013" name="Nature">
        <title>Insights into bilaterian evolution from three spiralian genomes.</title>
        <authorList>
            <person name="Simakov O."/>
            <person name="Marletaz F."/>
            <person name="Cho S.J."/>
            <person name="Edsinger-Gonzales E."/>
            <person name="Havlak P."/>
            <person name="Hellsten U."/>
            <person name="Kuo D.H."/>
            <person name="Larsson T."/>
            <person name="Lv J."/>
            <person name="Arendt D."/>
            <person name="Savage R."/>
            <person name="Osoegawa K."/>
            <person name="de Jong P."/>
            <person name="Grimwood J."/>
            <person name="Chapman J.A."/>
            <person name="Shapiro H."/>
            <person name="Aerts A."/>
            <person name="Otillar R.P."/>
            <person name="Terry A.Y."/>
            <person name="Boore J.L."/>
            <person name="Grigoriev I.V."/>
            <person name="Lindberg D.R."/>
            <person name="Seaver E.C."/>
            <person name="Weisblat D.A."/>
            <person name="Putnam N.H."/>
            <person name="Rokhsar D.S."/>
        </authorList>
    </citation>
    <scope>NUCLEOTIDE SEQUENCE [LARGE SCALE GENOMIC DNA]</scope>
</reference>
<dbReference type="Gene3D" id="2.60.120.290">
    <property type="entry name" value="Spermadhesin, CUB domain"/>
    <property type="match status" value="1"/>
</dbReference>
<dbReference type="InterPro" id="IPR059048">
    <property type="entry name" value="CUB_M02D8_5_5th"/>
</dbReference>
<dbReference type="KEGG" id="lgi:LOTGIDRAFT_156230"/>
<dbReference type="GeneID" id="20236964"/>